<evidence type="ECO:0000256" key="1">
    <source>
        <dbReference type="SAM" id="MobiDB-lite"/>
    </source>
</evidence>
<evidence type="ECO:0008006" key="5">
    <source>
        <dbReference type="Google" id="ProtNLM"/>
    </source>
</evidence>
<dbReference type="EMBL" id="AP023359">
    <property type="protein sequence ID" value="BCJ64650.1"/>
    <property type="molecule type" value="Genomic_DNA"/>
</dbReference>
<sequence length="332" mass="34325">MPKTAPARPAVARAVAPDPDRSTVRLALFVGGLVVMLVAGFGLGRVVGQPAGDSTGGSGTAGATADHTHAPGTGDHTHPPATGGAHDHSTGGPATGPDGVSGLSLSSAGYTLVPATTRLGVGPAVDFRFTVQAIDRQTVTTFAVVHDKPLHLIVLRRDLTGYQHLHPTMAPDGTWSVPLALTGPGIWRAYADFTAVDAAGSQTPVTLGVDLVAGGDYQPTPLPSPAREANVDDFVVTYEGTPQVGATQPLQFRVFRDGSPVAGLERYLGAYGHLVAVRDGDLGYVHVHPESELAGGAIKFWLTAPSPGRYRLFLDFQVAGQVHTAEFTLVVG</sequence>
<evidence type="ECO:0000256" key="2">
    <source>
        <dbReference type="SAM" id="Phobius"/>
    </source>
</evidence>
<evidence type="ECO:0000313" key="4">
    <source>
        <dbReference type="Proteomes" id="UP000680866"/>
    </source>
</evidence>
<dbReference type="KEGG" id="pry:Prubr_16710"/>
<name>A0A810MVS5_9ACTN</name>
<dbReference type="AlphaFoldDB" id="A0A810MVS5"/>
<keyword evidence="2" id="KW-0812">Transmembrane</keyword>
<feature type="transmembrane region" description="Helical" evidence="2">
    <location>
        <begin position="26"/>
        <end position="44"/>
    </location>
</feature>
<keyword evidence="2" id="KW-0472">Membrane</keyword>
<keyword evidence="4" id="KW-1185">Reference proteome</keyword>
<feature type="compositionally biased region" description="Low complexity" evidence="1">
    <location>
        <begin position="61"/>
        <end position="74"/>
    </location>
</feature>
<accession>A0A810MVS5</accession>
<protein>
    <recommendedName>
        <fullName evidence="5">Secreted protein</fullName>
    </recommendedName>
</protein>
<dbReference type="Proteomes" id="UP000680866">
    <property type="component" value="Chromosome"/>
</dbReference>
<proteinExistence type="predicted"/>
<organism evidence="3 4">
    <name type="scientific">Polymorphospora rubra</name>
    <dbReference type="NCBI Taxonomy" id="338584"/>
    <lineage>
        <taxon>Bacteria</taxon>
        <taxon>Bacillati</taxon>
        <taxon>Actinomycetota</taxon>
        <taxon>Actinomycetes</taxon>
        <taxon>Micromonosporales</taxon>
        <taxon>Micromonosporaceae</taxon>
        <taxon>Polymorphospora</taxon>
    </lineage>
</organism>
<gene>
    <name evidence="3" type="ORF">Prubr_16710</name>
</gene>
<feature type="region of interest" description="Disordered" evidence="1">
    <location>
        <begin position="52"/>
        <end position="100"/>
    </location>
</feature>
<reference evidence="3" key="1">
    <citation type="submission" date="2020-08" db="EMBL/GenBank/DDBJ databases">
        <title>Whole genome shotgun sequence of Polymorphospora rubra NBRC 101157.</title>
        <authorList>
            <person name="Komaki H."/>
            <person name="Tamura T."/>
        </authorList>
    </citation>
    <scope>NUCLEOTIDE SEQUENCE</scope>
    <source>
        <strain evidence="3">NBRC 101157</strain>
    </source>
</reference>
<evidence type="ECO:0000313" key="3">
    <source>
        <dbReference type="EMBL" id="BCJ64650.1"/>
    </source>
</evidence>
<dbReference type="RefSeq" id="WP_246568446.1">
    <property type="nucleotide sequence ID" value="NZ_AP023359.1"/>
</dbReference>
<keyword evidence="2" id="KW-1133">Transmembrane helix</keyword>